<feature type="compositionally biased region" description="Basic and acidic residues" evidence="2">
    <location>
        <begin position="456"/>
        <end position="466"/>
    </location>
</feature>
<name>A0A4Z0Y3K3_9PEZI</name>
<protein>
    <submittedName>
        <fullName evidence="3">Uncharacterized protein</fullName>
    </submittedName>
</protein>
<dbReference type="OrthoDB" id="4772807at2759"/>
<keyword evidence="1" id="KW-0175">Coiled coil</keyword>
<dbReference type="STRING" id="37992.A0A4Z0Y3K3"/>
<feature type="region of interest" description="Disordered" evidence="2">
    <location>
        <begin position="1"/>
        <end position="50"/>
    </location>
</feature>
<evidence type="ECO:0000313" key="3">
    <source>
        <dbReference type="EMBL" id="TGJ78314.1"/>
    </source>
</evidence>
<feature type="compositionally biased region" description="Acidic residues" evidence="2">
    <location>
        <begin position="501"/>
        <end position="512"/>
    </location>
</feature>
<evidence type="ECO:0000256" key="1">
    <source>
        <dbReference type="SAM" id="Coils"/>
    </source>
</evidence>
<organism evidence="3 4">
    <name type="scientific">Xylaria hypoxylon</name>
    <dbReference type="NCBI Taxonomy" id="37992"/>
    <lineage>
        <taxon>Eukaryota</taxon>
        <taxon>Fungi</taxon>
        <taxon>Dikarya</taxon>
        <taxon>Ascomycota</taxon>
        <taxon>Pezizomycotina</taxon>
        <taxon>Sordariomycetes</taxon>
        <taxon>Xylariomycetidae</taxon>
        <taxon>Xylariales</taxon>
        <taxon>Xylariaceae</taxon>
        <taxon>Xylaria</taxon>
    </lineage>
</organism>
<dbReference type="EMBL" id="SKBN01000411">
    <property type="protein sequence ID" value="TGJ78314.1"/>
    <property type="molecule type" value="Genomic_DNA"/>
</dbReference>
<evidence type="ECO:0000256" key="2">
    <source>
        <dbReference type="SAM" id="MobiDB-lite"/>
    </source>
</evidence>
<reference evidence="3 4" key="1">
    <citation type="submission" date="2019-03" db="EMBL/GenBank/DDBJ databases">
        <title>Draft genome sequence of Xylaria hypoxylon DSM 108379, a ubiquitous saprotrophic-parasitic fungi on hardwood.</title>
        <authorList>
            <person name="Buettner E."/>
            <person name="Leonhardt S."/>
            <person name="Gebauer A.M."/>
            <person name="Liers C."/>
            <person name="Hofrichter M."/>
            <person name="Kellner H."/>
        </authorList>
    </citation>
    <scope>NUCLEOTIDE SEQUENCE [LARGE SCALE GENOMIC DNA]</scope>
    <source>
        <strain evidence="3 4">DSM 108379</strain>
    </source>
</reference>
<feature type="region of interest" description="Disordered" evidence="2">
    <location>
        <begin position="445"/>
        <end position="512"/>
    </location>
</feature>
<gene>
    <name evidence="3" type="ORF">E0Z10_g10449</name>
</gene>
<feature type="coiled-coil region" evidence="1">
    <location>
        <begin position="124"/>
        <end position="158"/>
    </location>
</feature>
<keyword evidence="4" id="KW-1185">Reference proteome</keyword>
<dbReference type="Proteomes" id="UP000297716">
    <property type="component" value="Unassembled WGS sequence"/>
</dbReference>
<proteinExistence type="predicted"/>
<feature type="compositionally biased region" description="Basic and acidic residues" evidence="2">
    <location>
        <begin position="482"/>
        <end position="497"/>
    </location>
</feature>
<sequence length="512" mass="57697">MDSSKRKHPEDVSDDFEHVKKRIAGLEEKELIHQQTPAASSPGGAQEDTPQDVNALAINASRPLGGTYDESINCDDNVDNGNDNERRITMLEKSVYKLMGKNHKCESVDLNTSSNVISIILKERDDIRDRLEATRIQLESARRQNEQLAEDIERISTARQSAPDLDDAIESQFRDLRQAVRSFTREFCSRQILTSPIPDHVKSELTEISGITLRKLLKSGLHARYFVEGLIWRLLCRVILDNPFVTWGKSPEIATFISRVQSSAVAVKRRELWRTMTGQLLNDITYTPKTRIEQWQNLLVRYVKPLVSTEYNNNIATQIEPILDSTIQLAKSLARSRTLCRVQRKHPGESDRLSQKYDSTWMEIVEVRISSLSPSPHTYSVWLGSPVAEPRNLDSSYSESIEHFEDIDFVVTPALVQITNSAGEAFKLPRVLVKAEVCFGQGRSEDFVRPTLDPPSNEKSRAEKTLSGRQARGVDRLGGTADEAKLIEAIGVDHNEVPDSISDEYEPGSEEG</sequence>
<comment type="caution">
    <text evidence="3">The sequence shown here is derived from an EMBL/GenBank/DDBJ whole genome shotgun (WGS) entry which is preliminary data.</text>
</comment>
<feature type="compositionally biased region" description="Basic and acidic residues" evidence="2">
    <location>
        <begin position="8"/>
        <end position="32"/>
    </location>
</feature>
<accession>A0A4Z0Y3K3</accession>
<dbReference type="AlphaFoldDB" id="A0A4Z0Y3K3"/>
<evidence type="ECO:0000313" key="4">
    <source>
        <dbReference type="Proteomes" id="UP000297716"/>
    </source>
</evidence>